<evidence type="ECO:0000313" key="3">
    <source>
        <dbReference type="EMBL" id="QEG32865.1"/>
    </source>
</evidence>
<keyword evidence="2" id="KW-0732">Signal</keyword>
<evidence type="ECO:0000256" key="1">
    <source>
        <dbReference type="SAM" id="MobiDB-lite"/>
    </source>
</evidence>
<evidence type="ECO:0000256" key="2">
    <source>
        <dbReference type="SAM" id="SignalP"/>
    </source>
</evidence>
<organism evidence="3 4">
    <name type="scientific">Bythopirellula goksoeyrii</name>
    <dbReference type="NCBI Taxonomy" id="1400387"/>
    <lineage>
        <taxon>Bacteria</taxon>
        <taxon>Pseudomonadati</taxon>
        <taxon>Planctomycetota</taxon>
        <taxon>Planctomycetia</taxon>
        <taxon>Pirellulales</taxon>
        <taxon>Lacipirellulaceae</taxon>
        <taxon>Bythopirellula</taxon>
    </lineage>
</organism>
<name>A0A5B9Q5Q6_9BACT</name>
<dbReference type="AlphaFoldDB" id="A0A5B9Q5Q6"/>
<feature type="region of interest" description="Disordered" evidence="1">
    <location>
        <begin position="103"/>
        <end position="144"/>
    </location>
</feature>
<evidence type="ECO:0000313" key="4">
    <source>
        <dbReference type="Proteomes" id="UP000323917"/>
    </source>
</evidence>
<sequence precursor="true">MSLHRQFCCAALLALMLAGTSSAQSIGYWHLPSTHAQYCGFGCGPGHHVPMIRTHGCAPLRVPRCVHTRGCLSSGLAYCESFRGGFESPGCHAELDALVTPDHSGTEDSVLLPEPGDSLFSFPGESDHQVLPAPQSRPQRSPQN</sequence>
<proteinExistence type="predicted"/>
<accession>A0A5B9Q5Q6</accession>
<keyword evidence="4" id="KW-1185">Reference proteome</keyword>
<protein>
    <submittedName>
        <fullName evidence="3">Uncharacterized protein</fullName>
    </submittedName>
</protein>
<dbReference type="EMBL" id="CP042913">
    <property type="protein sequence ID" value="QEG32865.1"/>
    <property type="molecule type" value="Genomic_DNA"/>
</dbReference>
<dbReference type="KEGG" id="bgok:Pr1d_01260"/>
<reference evidence="3 4" key="1">
    <citation type="submission" date="2019-08" db="EMBL/GenBank/DDBJ databases">
        <title>Deep-cultivation of Planctomycetes and their phenomic and genomic characterization uncovers novel biology.</title>
        <authorList>
            <person name="Wiegand S."/>
            <person name="Jogler M."/>
            <person name="Boedeker C."/>
            <person name="Pinto D."/>
            <person name="Vollmers J."/>
            <person name="Rivas-Marin E."/>
            <person name="Kohn T."/>
            <person name="Peeters S.H."/>
            <person name="Heuer A."/>
            <person name="Rast P."/>
            <person name="Oberbeckmann S."/>
            <person name="Bunk B."/>
            <person name="Jeske O."/>
            <person name="Meyerdierks A."/>
            <person name="Storesund J.E."/>
            <person name="Kallscheuer N."/>
            <person name="Luecker S."/>
            <person name="Lage O.M."/>
            <person name="Pohl T."/>
            <person name="Merkel B.J."/>
            <person name="Hornburger P."/>
            <person name="Mueller R.-W."/>
            <person name="Bruemmer F."/>
            <person name="Labrenz M."/>
            <person name="Spormann A.M."/>
            <person name="Op den Camp H."/>
            <person name="Overmann J."/>
            <person name="Amann R."/>
            <person name="Jetten M.S.M."/>
            <person name="Mascher T."/>
            <person name="Medema M.H."/>
            <person name="Devos D.P."/>
            <person name="Kaster A.-K."/>
            <person name="Ovreas L."/>
            <person name="Rohde M."/>
            <person name="Galperin M.Y."/>
            <person name="Jogler C."/>
        </authorList>
    </citation>
    <scope>NUCLEOTIDE SEQUENCE [LARGE SCALE GENOMIC DNA]</scope>
    <source>
        <strain evidence="3 4">Pr1d</strain>
    </source>
</reference>
<dbReference type="Proteomes" id="UP000323917">
    <property type="component" value="Chromosome"/>
</dbReference>
<feature type="signal peptide" evidence="2">
    <location>
        <begin position="1"/>
        <end position="23"/>
    </location>
</feature>
<feature type="chain" id="PRO_5022846854" evidence="2">
    <location>
        <begin position="24"/>
        <end position="144"/>
    </location>
</feature>
<feature type="compositionally biased region" description="Low complexity" evidence="1">
    <location>
        <begin position="134"/>
        <end position="144"/>
    </location>
</feature>
<gene>
    <name evidence="3" type="ORF">Pr1d_01260</name>
</gene>